<feature type="region of interest" description="Disordered" evidence="1">
    <location>
        <begin position="262"/>
        <end position="298"/>
    </location>
</feature>
<dbReference type="Proteomes" id="UP000001881">
    <property type="component" value="Unassembled WGS sequence"/>
</dbReference>
<dbReference type="AlphaFoldDB" id="F7W1G8"/>
<protein>
    <submittedName>
        <fullName evidence="2">WGS project CABT00000000 data, contig 2.19</fullName>
    </submittedName>
</protein>
<feature type="compositionally biased region" description="Basic and acidic residues" evidence="1">
    <location>
        <begin position="79"/>
        <end position="109"/>
    </location>
</feature>
<dbReference type="OrthoDB" id="509124at2759"/>
<feature type="region of interest" description="Disordered" evidence="1">
    <location>
        <begin position="74"/>
        <end position="158"/>
    </location>
</feature>
<dbReference type="eggNOG" id="ENOG502S6PP">
    <property type="taxonomic scope" value="Eukaryota"/>
</dbReference>
<name>F7W1G8_SORMK</name>
<gene>
    <name evidence="2" type="ORF">SMAC_04310</name>
</gene>
<dbReference type="HOGENOM" id="CLU_653987_0_0_1"/>
<dbReference type="InParanoid" id="F7W1G8"/>
<organism evidence="2 3">
    <name type="scientific">Sordaria macrospora (strain ATCC MYA-333 / DSM 997 / K(L3346) / K-hell)</name>
    <dbReference type="NCBI Taxonomy" id="771870"/>
    <lineage>
        <taxon>Eukaryota</taxon>
        <taxon>Fungi</taxon>
        <taxon>Dikarya</taxon>
        <taxon>Ascomycota</taxon>
        <taxon>Pezizomycotina</taxon>
        <taxon>Sordariomycetes</taxon>
        <taxon>Sordariomycetidae</taxon>
        <taxon>Sordariales</taxon>
        <taxon>Sordariaceae</taxon>
        <taxon>Sordaria</taxon>
    </lineage>
</organism>
<dbReference type="EMBL" id="CABT02000019">
    <property type="protein sequence ID" value="CCC04943.1"/>
    <property type="molecule type" value="Genomic_DNA"/>
</dbReference>
<feature type="compositionally biased region" description="Low complexity" evidence="1">
    <location>
        <begin position="118"/>
        <end position="154"/>
    </location>
</feature>
<dbReference type="VEuPathDB" id="FungiDB:SMAC_04310"/>
<keyword evidence="3" id="KW-1185">Reference proteome</keyword>
<accession>F7W1G8</accession>
<evidence type="ECO:0000313" key="2">
    <source>
        <dbReference type="EMBL" id="CCC04943.1"/>
    </source>
</evidence>
<evidence type="ECO:0000256" key="1">
    <source>
        <dbReference type="SAM" id="MobiDB-lite"/>
    </source>
</evidence>
<comment type="caution">
    <text evidence="2">The sequence shown here is derived from an EMBL/GenBank/DDBJ whole genome shotgun (WGS) entry which is preliminary data.</text>
</comment>
<feature type="region of interest" description="Disordered" evidence="1">
    <location>
        <begin position="217"/>
        <end position="236"/>
    </location>
</feature>
<evidence type="ECO:0000313" key="3">
    <source>
        <dbReference type="Proteomes" id="UP000001881"/>
    </source>
</evidence>
<feature type="region of interest" description="Disordered" evidence="1">
    <location>
        <begin position="1"/>
        <end position="24"/>
    </location>
</feature>
<reference evidence="2 3" key="1">
    <citation type="journal article" date="2010" name="PLoS Genet.">
        <title>De novo assembly of a 40 Mb eukaryotic genome from short sequence reads: Sordaria macrospora, a model organism for fungal morphogenesis.</title>
        <authorList>
            <person name="Nowrousian M."/>
            <person name="Stajich J."/>
            <person name="Chu M."/>
            <person name="Engh I."/>
            <person name="Espagne E."/>
            <person name="Halliday K."/>
            <person name="Kamerewerd J."/>
            <person name="Kempken F."/>
            <person name="Knab B."/>
            <person name="Kuo H.C."/>
            <person name="Osiewacz H.D."/>
            <person name="Poeggeler S."/>
            <person name="Read N."/>
            <person name="Seiler S."/>
            <person name="Smith K."/>
            <person name="Zickler D."/>
            <person name="Kueck U."/>
            <person name="Freitag M."/>
        </authorList>
    </citation>
    <scope>NUCLEOTIDE SEQUENCE [LARGE SCALE GENOMIC DNA]</scope>
    <source>
        <strain evidence="3">ATCC MYA-333 / DSM 997 / K(L3346) / K-hell</strain>
        <tissue evidence="2">Mycelium</tissue>
    </source>
</reference>
<proteinExistence type="predicted"/>
<sequence>MASPSPSIPPNTAATGSLGPFPTPTHGQLGANSFTIACSAHIKASPRACLEVLLKASEYPSWNRYCRKCIIDAQPDDGAQPKDKKAKSKSEKDKDKSNKPKAGKPREPVDIPVPVPVPEAESAPAAVAAAPAAAPGTLSTTNSHSSSGASSASSDHQALPNLVGPEFLRLGTKFTFHVHMDPFSEDSSPRNTALEVSRLERIDEVIEVDVSEVSGSAARFPSAGGSGNGNGTGSKTATTEATMVVAEDKSHEGGDGTVAVAAAPSVEEDAVDKDDTSATTAKKEKKLTDTKGKGKGKNVAAENKLQLRRTGFRMPGRPAPEFVEVYPPFAADDEPETAYQCWETFYGVLAPVVKTAAGSQVIRGFDVWMDGLKKRAERVEGRGE</sequence>